<name>A0A858RBT9_9PROT</name>
<protein>
    <submittedName>
        <fullName evidence="1">Uncharacterized protein</fullName>
    </submittedName>
</protein>
<evidence type="ECO:0000313" key="1">
    <source>
        <dbReference type="EMBL" id="QJE74553.1"/>
    </source>
</evidence>
<keyword evidence="2" id="KW-1185">Reference proteome</keyword>
<proteinExistence type="predicted"/>
<gene>
    <name evidence="1" type="ORF">HHL28_17105</name>
</gene>
<organism evidence="1 2">
    <name type="scientific">Aerophototrophica crusticola</name>
    <dbReference type="NCBI Taxonomy" id="1709002"/>
    <lineage>
        <taxon>Bacteria</taxon>
        <taxon>Pseudomonadati</taxon>
        <taxon>Pseudomonadota</taxon>
        <taxon>Alphaproteobacteria</taxon>
        <taxon>Rhodospirillales</taxon>
        <taxon>Rhodospirillaceae</taxon>
        <taxon>Aerophototrophica</taxon>
    </lineage>
</organism>
<sequence>MPSLHSNAPLAPPPPPRAEVPFASVEEAWFWFVEAQAARQEGARIRAGLALLPRPCEPLDILRVVDRLYRQRRLLRDHLLVLARHGRRHMAPDPTRRHEARDATLWREALDRLEPVLKAKGIVQ</sequence>
<reference evidence="1" key="1">
    <citation type="submission" date="2020-04" db="EMBL/GenBank/DDBJ databases">
        <title>A desert anoxygenic phototrophic bacterium fixes CO2 using RubisCO under aerobic conditions.</title>
        <authorList>
            <person name="Tang K."/>
        </authorList>
    </citation>
    <scope>NUCLEOTIDE SEQUENCE [LARGE SCALE GENOMIC DNA]</scope>
    <source>
        <strain evidence="1">MIMtkB3</strain>
    </source>
</reference>
<dbReference type="KEGG" id="acru:HHL28_17105"/>
<dbReference type="EMBL" id="CP051775">
    <property type="protein sequence ID" value="QJE74553.1"/>
    <property type="molecule type" value="Genomic_DNA"/>
</dbReference>
<dbReference type="Proteomes" id="UP000501891">
    <property type="component" value="Chromosome"/>
</dbReference>
<dbReference type="AlphaFoldDB" id="A0A858RBT9"/>
<accession>A0A858RBT9</accession>
<evidence type="ECO:0000313" key="2">
    <source>
        <dbReference type="Proteomes" id="UP000501891"/>
    </source>
</evidence>